<keyword evidence="1" id="KW-0175">Coiled coil</keyword>
<accession>A0ABX2EG25</accession>
<keyword evidence="1" id="KW-0574">Periplasm</keyword>
<gene>
    <name evidence="3" type="primary">ybgF</name>
    <name evidence="1" type="synonym">cpoB</name>
    <name evidence="3" type="ORF">HLB44_11160</name>
</gene>
<dbReference type="EMBL" id="JABRWJ010000003">
    <property type="protein sequence ID" value="NRF67543.1"/>
    <property type="molecule type" value="Genomic_DNA"/>
</dbReference>
<comment type="similarity">
    <text evidence="1">Belongs to the CpoB family.</text>
</comment>
<evidence type="ECO:0000256" key="1">
    <source>
        <dbReference type="HAMAP-Rule" id="MF_02066"/>
    </source>
</evidence>
<dbReference type="InterPro" id="IPR034706">
    <property type="entry name" value="CpoB"/>
</dbReference>
<evidence type="ECO:0000256" key="2">
    <source>
        <dbReference type="PROSITE-ProRule" id="PRU00339"/>
    </source>
</evidence>
<comment type="subcellular location">
    <subcellularLocation>
        <location evidence="1">Periplasm</location>
    </subcellularLocation>
</comment>
<feature type="signal peptide" evidence="1">
    <location>
        <begin position="1"/>
        <end position="22"/>
    </location>
</feature>
<organism evidence="3 4">
    <name type="scientific">Pseudaquabacterium terrae</name>
    <dbReference type="NCBI Taxonomy" id="2732868"/>
    <lineage>
        <taxon>Bacteria</taxon>
        <taxon>Pseudomonadati</taxon>
        <taxon>Pseudomonadota</taxon>
        <taxon>Betaproteobacteria</taxon>
        <taxon>Burkholderiales</taxon>
        <taxon>Sphaerotilaceae</taxon>
        <taxon>Pseudaquabacterium</taxon>
    </lineage>
</organism>
<reference evidence="3 4" key="1">
    <citation type="submission" date="2020-05" db="EMBL/GenBank/DDBJ databases">
        <title>Aquincola sp. isolate from soil.</title>
        <authorList>
            <person name="Han J."/>
            <person name="Kim D.-U."/>
        </authorList>
    </citation>
    <scope>NUCLEOTIDE SEQUENCE [LARGE SCALE GENOMIC DNA]</scope>
    <source>
        <strain evidence="3 4">S2</strain>
    </source>
</reference>
<dbReference type="HAMAP" id="MF_02066">
    <property type="entry name" value="CpoB"/>
    <property type="match status" value="1"/>
</dbReference>
<dbReference type="Pfam" id="PF13174">
    <property type="entry name" value="TPR_6"/>
    <property type="match status" value="1"/>
</dbReference>
<sequence precursor="true">MRHALLPVLLAGAFGAAGPARAALFEDDEARKAILDLRARIQASDDAAKARMAELVAGQTQALEQLRRSLVELNTLIEAQRGELARLRGVQEQMQRDVAELQKRQREGVNVLEERLRKIEPQPVSVDGKDFLVEPEERRAYEEAVAVLRTGDFDKSAATLAAFIRRYPTSGYLDSARFWLGNALYGKRDYKEAIAVFRALVAAAPDHPRAAEALLAIANCQVEMKDVKAARRTLDDLLKSYPKSEAAAAGRERLGSLKG</sequence>
<dbReference type="NCBIfam" id="TIGR02795">
    <property type="entry name" value="tol_pal_ybgF"/>
    <property type="match status" value="1"/>
</dbReference>
<dbReference type="SUPFAM" id="SSF48452">
    <property type="entry name" value="TPR-like"/>
    <property type="match status" value="1"/>
</dbReference>
<dbReference type="Proteomes" id="UP000737171">
    <property type="component" value="Unassembled WGS sequence"/>
</dbReference>
<proteinExistence type="inferred from homology"/>
<keyword evidence="1" id="KW-0131">Cell cycle</keyword>
<evidence type="ECO:0000313" key="4">
    <source>
        <dbReference type="Proteomes" id="UP000737171"/>
    </source>
</evidence>
<dbReference type="InterPro" id="IPR014162">
    <property type="entry name" value="CpoB_C"/>
</dbReference>
<evidence type="ECO:0000313" key="3">
    <source>
        <dbReference type="EMBL" id="NRF67543.1"/>
    </source>
</evidence>
<dbReference type="InterPro" id="IPR019734">
    <property type="entry name" value="TPR_rpt"/>
</dbReference>
<comment type="function">
    <text evidence="1">Mediates coordination of peptidoglycan synthesis and outer membrane constriction during cell division.</text>
</comment>
<dbReference type="PROSITE" id="PS50005">
    <property type="entry name" value="TPR"/>
    <property type="match status" value="1"/>
</dbReference>
<feature type="chain" id="PRO_5044936339" description="Cell division coordinator CpoB" evidence="1">
    <location>
        <begin position="23"/>
        <end position="259"/>
    </location>
</feature>
<keyword evidence="1" id="KW-0732">Signal</keyword>
<feature type="coiled-coil region" evidence="1">
    <location>
        <begin position="63"/>
        <end position="104"/>
    </location>
</feature>
<feature type="repeat" description="TPR" evidence="2">
    <location>
        <begin position="174"/>
        <end position="207"/>
    </location>
</feature>
<dbReference type="Pfam" id="PF13432">
    <property type="entry name" value="TPR_16"/>
    <property type="match status" value="1"/>
</dbReference>
<dbReference type="Gene3D" id="1.25.40.10">
    <property type="entry name" value="Tetratricopeptide repeat domain"/>
    <property type="match status" value="1"/>
</dbReference>
<keyword evidence="4" id="KW-1185">Reference proteome</keyword>
<dbReference type="InterPro" id="IPR011990">
    <property type="entry name" value="TPR-like_helical_dom_sf"/>
</dbReference>
<keyword evidence="1" id="KW-0132">Cell division</keyword>
<protein>
    <recommendedName>
        <fullName evidence="1">Cell division coordinator CpoB</fullName>
    </recommendedName>
</protein>
<name>A0ABX2EG25_9BURK</name>
<keyword evidence="2" id="KW-0802">TPR repeat</keyword>
<comment type="caution">
    <text evidence="3">The sequence shown here is derived from an EMBL/GenBank/DDBJ whole genome shotgun (WGS) entry which is preliminary data.</text>
</comment>